<feature type="region of interest" description="Disordered" evidence="1">
    <location>
        <begin position="245"/>
        <end position="264"/>
    </location>
</feature>
<accession>A0A370XBU9</accession>
<proteinExistence type="predicted"/>
<evidence type="ECO:0000313" key="3">
    <source>
        <dbReference type="Proteomes" id="UP000255334"/>
    </source>
</evidence>
<comment type="caution">
    <text evidence="2">The sequence shown here is derived from an EMBL/GenBank/DDBJ whole genome shotgun (WGS) entry which is preliminary data.</text>
</comment>
<dbReference type="EMBL" id="QRBF01000001">
    <property type="protein sequence ID" value="RDS85878.1"/>
    <property type="molecule type" value="Genomic_DNA"/>
</dbReference>
<evidence type="ECO:0000313" key="2">
    <source>
        <dbReference type="EMBL" id="RDS85878.1"/>
    </source>
</evidence>
<sequence>MTLRRWEPTADQAQRIRRLREEGAAHAHIAAAIGVGEGTVGAWMKRQGLTPTPRSERRFPPALRALIHENLVAGKEAAAIARALRLTISLVWSQAQAEGVIPPGSRPFSRIPALTPEERRTLRRALERPIRIMEAARSLDTTVRVLKARLAATGTTLVREQRQALLERIDGDLRAGRTIPEIANDLGRPERAVVRWANTAGWAWPRIAPQILRWHEQGATVEVIAPAVDRDIKVVRAVLIHYGHTPRTTKTSRNAQPAPNDPSG</sequence>
<dbReference type="SUPFAM" id="SSF46689">
    <property type="entry name" value="Homeodomain-like"/>
    <property type="match status" value="1"/>
</dbReference>
<dbReference type="RefSeq" id="WP_115476129.1">
    <property type="nucleotide sequence ID" value="NZ_QRBF01000001.1"/>
</dbReference>
<reference evidence="2 3" key="1">
    <citation type="submission" date="2018-07" db="EMBL/GenBank/DDBJ databases">
        <title>Dyella monticola sp. nov. and Dyella psychrodurans sp. nov. isolated from monsoon evergreen broad-leaved forest soil of Dinghu Mountain, China.</title>
        <authorList>
            <person name="Gao Z."/>
            <person name="Qiu L."/>
        </authorList>
    </citation>
    <scope>NUCLEOTIDE SEQUENCE [LARGE SCALE GENOMIC DNA]</scope>
    <source>
        <strain evidence="2 3">4MSK11</strain>
    </source>
</reference>
<protein>
    <submittedName>
        <fullName evidence="2">Uncharacterized protein</fullName>
    </submittedName>
</protein>
<dbReference type="Gene3D" id="1.10.10.60">
    <property type="entry name" value="Homeodomain-like"/>
    <property type="match status" value="1"/>
</dbReference>
<dbReference type="InterPro" id="IPR009057">
    <property type="entry name" value="Homeodomain-like_sf"/>
</dbReference>
<keyword evidence="3" id="KW-1185">Reference proteome</keyword>
<evidence type="ECO:0000256" key="1">
    <source>
        <dbReference type="SAM" id="MobiDB-lite"/>
    </source>
</evidence>
<feature type="compositionally biased region" description="Polar residues" evidence="1">
    <location>
        <begin position="246"/>
        <end position="264"/>
    </location>
</feature>
<organism evidence="2 3">
    <name type="scientific">Dyella psychrodurans</name>
    <dbReference type="NCBI Taxonomy" id="1927960"/>
    <lineage>
        <taxon>Bacteria</taxon>
        <taxon>Pseudomonadati</taxon>
        <taxon>Pseudomonadota</taxon>
        <taxon>Gammaproteobacteria</taxon>
        <taxon>Lysobacterales</taxon>
        <taxon>Rhodanobacteraceae</taxon>
        <taxon>Dyella</taxon>
    </lineage>
</organism>
<dbReference type="AlphaFoldDB" id="A0A370XBU9"/>
<name>A0A370XBU9_9GAMM</name>
<gene>
    <name evidence="2" type="ORF">DWU99_00970</name>
</gene>
<dbReference type="Proteomes" id="UP000255334">
    <property type="component" value="Unassembled WGS sequence"/>
</dbReference>